<dbReference type="EMBL" id="KF626665">
    <property type="protein sequence ID" value="AHB12041.1"/>
    <property type="molecule type" value="Genomic_DNA"/>
</dbReference>
<evidence type="ECO:0000313" key="2">
    <source>
        <dbReference type="Proteomes" id="UP000018621"/>
    </source>
</evidence>
<sequence>MRVDITFNGAPPLIFRNAKSCTFDQGWVHVTDQNDGEHSFPAHDIRVVEKTPTRRY</sequence>
<gene>
    <name evidence="1" type="ORF">Sano_21</name>
</gene>
<evidence type="ECO:0000313" key="1">
    <source>
        <dbReference type="EMBL" id="AHB12041.1"/>
    </source>
</evidence>
<reference evidence="1 2" key="1">
    <citation type="journal article" date="2014" name="J. Bacteriol.">
        <title>Characterization of novel virulent broad-host-range phages of Xylella fastidiosa and Xanthomonas.</title>
        <authorList>
            <person name="Ahern S.J."/>
            <person name="Das M."/>
            <person name="Bhowmick T.S."/>
            <person name="Young R."/>
            <person name="Gonzalez C.F."/>
        </authorList>
    </citation>
    <scope>NUCLEOTIDE SEQUENCE [LARGE SCALE GENOMIC DNA]</scope>
</reference>
<dbReference type="Proteomes" id="UP000018621">
    <property type="component" value="Segment"/>
</dbReference>
<proteinExistence type="predicted"/>
<organism evidence="1 2">
    <name type="scientific">Xylella phage Sano</name>
    <dbReference type="NCBI Taxonomy" id="1415148"/>
    <lineage>
        <taxon>Viruses</taxon>
        <taxon>Duplodnaviria</taxon>
        <taxon>Heunggongvirae</taxon>
        <taxon>Uroviricota</taxon>
        <taxon>Caudoviricetes</taxon>
        <taxon>Casjensviridae</taxon>
        <taxon>Sanovirus</taxon>
        <taxon>Sanovirus sano</taxon>
        <taxon>Xylella virus Sano</taxon>
    </lineage>
</organism>
<keyword evidence="2" id="KW-1185">Reference proteome</keyword>
<protein>
    <submittedName>
        <fullName evidence="1">Uncharacterized protein</fullName>
    </submittedName>
</protein>
<accession>V5Q8D1</accession>
<name>V5Q8D1_9CAUD</name>